<keyword evidence="6" id="KW-1185">Reference proteome</keyword>
<dbReference type="AlphaFoldDB" id="A0A1T5BTN4"/>
<name>A0A1T5BTN4_9BACT</name>
<dbReference type="PANTHER" id="PTHR43065:SF23">
    <property type="entry name" value="SENSOR HISTIDINE KINASE PDTAS"/>
    <property type="match status" value="1"/>
</dbReference>
<dbReference type="InterPro" id="IPR005467">
    <property type="entry name" value="His_kinase_dom"/>
</dbReference>
<keyword evidence="5" id="KW-0418">Kinase</keyword>
<dbReference type="PRINTS" id="PR00344">
    <property type="entry name" value="BCTRLSENSOR"/>
</dbReference>
<dbReference type="PANTHER" id="PTHR43065">
    <property type="entry name" value="SENSOR HISTIDINE KINASE"/>
    <property type="match status" value="1"/>
</dbReference>
<dbReference type="Proteomes" id="UP000190852">
    <property type="component" value="Unassembled WGS sequence"/>
</dbReference>
<dbReference type="SUPFAM" id="SSF55874">
    <property type="entry name" value="ATPase domain of HSP90 chaperone/DNA topoisomerase II/histidine kinase"/>
    <property type="match status" value="2"/>
</dbReference>
<evidence type="ECO:0000256" key="3">
    <source>
        <dbReference type="SAM" id="Coils"/>
    </source>
</evidence>
<keyword evidence="5" id="KW-0808">Transferase</keyword>
<dbReference type="SMART" id="SM00387">
    <property type="entry name" value="HATPase_c"/>
    <property type="match status" value="1"/>
</dbReference>
<dbReference type="RefSeq" id="WP_079683072.1">
    <property type="nucleotide sequence ID" value="NZ_FUYQ01000008.1"/>
</dbReference>
<evidence type="ECO:0000259" key="4">
    <source>
        <dbReference type="PROSITE" id="PS50109"/>
    </source>
</evidence>
<gene>
    <name evidence="5" type="ORF">SAMN05660349_01490</name>
</gene>
<dbReference type="PROSITE" id="PS50109">
    <property type="entry name" value="HIS_KIN"/>
    <property type="match status" value="1"/>
</dbReference>
<dbReference type="GO" id="GO:0004673">
    <property type="term" value="F:protein histidine kinase activity"/>
    <property type="evidence" value="ECO:0007669"/>
    <property type="project" value="UniProtKB-EC"/>
</dbReference>
<dbReference type="EC" id="2.7.13.3" evidence="2"/>
<keyword evidence="3" id="KW-0175">Coiled coil</keyword>
<evidence type="ECO:0000313" key="5">
    <source>
        <dbReference type="EMBL" id="SKB50323.1"/>
    </source>
</evidence>
<accession>A0A1T5BTN4</accession>
<dbReference type="Pfam" id="PF13589">
    <property type="entry name" value="HATPase_c_3"/>
    <property type="match status" value="1"/>
</dbReference>
<dbReference type="InterPro" id="IPR003594">
    <property type="entry name" value="HATPase_dom"/>
</dbReference>
<comment type="catalytic activity">
    <reaction evidence="1">
        <text>ATP + protein L-histidine = ADP + protein N-phospho-L-histidine.</text>
        <dbReference type="EC" id="2.7.13.3"/>
    </reaction>
</comment>
<protein>
    <recommendedName>
        <fullName evidence="2">histidine kinase</fullName>
        <ecNumber evidence="2">2.7.13.3</ecNumber>
    </recommendedName>
</protein>
<dbReference type="EMBL" id="FUYQ01000008">
    <property type="protein sequence ID" value="SKB50323.1"/>
    <property type="molecule type" value="Genomic_DNA"/>
</dbReference>
<evidence type="ECO:0000256" key="2">
    <source>
        <dbReference type="ARBA" id="ARBA00012438"/>
    </source>
</evidence>
<feature type="domain" description="Histidine kinase" evidence="4">
    <location>
        <begin position="552"/>
        <end position="763"/>
    </location>
</feature>
<evidence type="ECO:0000313" key="6">
    <source>
        <dbReference type="Proteomes" id="UP000190852"/>
    </source>
</evidence>
<feature type="coiled-coil region" evidence="3">
    <location>
        <begin position="487"/>
        <end position="532"/>
    </location>
</feature>
<dbReference type="InterPro" id="IPR004358">
    <property type="entry name" value="Sig_transdc_His_kin-like_C"/>
</dbReference>
<proteinExistence type="predicted"/>
<dbReference type="Pfam" id="PF02518">
    <property type="entry name" value="HATPase_c"/>
    <property type="match status" value="1"/>
</dbReference>
<evidence type="ECO:0000256" key="1">
    <source>
        <dbReference type="ARBA" id="ARBA00000085"/>
    </source>
</evidence>
<dbReference type="CDD" id="cd00075">
    <property type="entry name" value="HATPase"/>
    <property type="match status" value="1"/>
</dbReference>
<organism evidence="5 6">
    <name type="scientific">Parabacteroides chartae</name>
    <dbReference type="NCBI Taxonomy" id="1037355"/>
    <lineage>
        <taxon>Bacteria</taxon>
        <taxon>Pseudomonadati</taxon>
        <taxon>Bacteroidota</taxon>
        <taxon>Bacteroidia</taxon>
        <taxon>Bacteroidales</taxon>
        <taxon>Tannerellaceae</taxon>
        <taxon>Parabacteroides</taxon>
    </lineage>
</organism>
<dbReference type="Gene3D" id="3.30.565.10">
    <property type="entry name" value="Histidine kinase-like ATPase, C-terminal domain"/>
    <property type="match status" value="2"/>
</dbReference>
<dbReference type="InterPro" id="IPR036890">
    <property type="entry name" value="HATPase_C_sf"/>
</dbReference>
<reference evidence="6" key="1">
    <citation type="submission" date="2017-02" db="EMBL/GenBank/DDBJ databases">
        <authorList>
            <person name="Varghese N."/>
            <person name="Submissions S."/>
        </authorList>
    </citation>
    <scope>NUCLEOTIDE SEQUENCE [LARGE SCALE GENOMIC DNA]</scope>
    <source>
        <strain evidence="6">DSM 24967</strain>
    </source>
</reference>
<sequence length="763" mass="88207">MSEKLQFRISSALKNIIGSDLINDDFIAVFELVKNAYDAHATRVKVSFVDIYSDNGKIIIKDNGKGMNYNDLIDKWLFVAYSAKKEGTEEESYSYRDKIKDKRIYAGAKGIGRFSCDRLGHELYLETIKDEPNAKVETLLTLWDKFDGDIKDEFVNISVLHQTISKSNYNQEVGTVLEISNLKSEWNRTKFLQLKDALAKLINPNTQNEDDEFKIVIDVIEEIEKDNQENNNRKKVNGEVENLIFETLDLKTTKIVSKIENKESGIIETSLFEGGKLIYRIRELNTLSNLFNIEYVIYFLNTSAKNTFTRRMGLHSIDYGHIFIYKNGLRIYPYGNRYEDPLKMDNRKAQGYNRYLGTREVIGYVAIEEPNDDLRETSSRGDGIIKTNAYLELVDWFYTTLRRLEKYVIDITSWGSDLSNDDFILLESNEKQLAIKELINNLTKSEKIDSFEVSPEIFKLLEGKQEKSAKSTLAEISKKLDDNDFSKEDILKSIKSVEHKIDKLKEIKDEAENEALEKLIENEELSEELNREIAKNLFAQSLVGTETEELLSLQHQIVHTAGNVSFFLDELIRSINENKPKEELIENIKDISFEVQRILSASRYVTKAGFNKDAEKITEDIVQFINEYIENIYIPSKSFIHQERQIEISIKKMKSIKKEMKFRPFEITVALDNLFTNSRKAKSSKIELIWNKDNNNLILTFRDNGYGIPSEISEKIFNFGYTQTNGSGIGLYMIRNLLEKYNSTIEVNTKINLGAEFIIKIPL</sequence>